<sequence>MQHSGTARRPRPSAAARGLTVTASAALALAALPAGVAAAGGGTTWVVSPGESIQAAVDQASSGDTIRIEAGTYEEAVCVDGKGLTIVGEGRGEDGTRIVWPEWTTPDQLPEVAPTACWEAQNGGDPETDPGTLRDDVSGLFFLHPDGPVRVSHLSTWNHPANGIAAWGADGFRVHKTAAHAHERYGILAADSTHTRISRNVLRGLDRGTAEAPNSGTAGIGVTDSHEAYADVVANDVRGYNLGVFARESRVGVVRNNYVAGNCVGILVFDDAATEIPDFSGRVEGGDWQLKWNEVTGNDRFCLAGVGEAQASLRVSGTGISVVNADTVSIRHNDVHDNVPAVDPASLQFPAGGLTLVSLPPFNNAGGVDPGPVDGVVVTDNDLTGNAPVDVLLSSPQVSPFLRDVGAVEFEDNVCGSSVPAELCAP</sequence>
<dbReference type="InterPro" id="IPR012334">
    <property type="entry name" value="Pectin_lyas_fold"/>
</dbReference>
<dbReference type="Gene3D" id="2.160.20.10">
    <property type="entry name" value="Single-stranded right-handed beta-helix, Pectin lyase-like"/>
    <property type="match status" value="2"/>
</dbReference>
<dbReference type="SUPFAM" id="SSF51126">
    <property type="entry name" value="Pectin lyase-like"/>
    <property type="match status" value="1"/>
</dbReference>
<feature type="signal peptide" evidence="1">
    <location>
        <begin position="1"/>
        <end position="39"/>
    </location>
</feature>
<protein>
    <submittedName>
        <fullName evidence="3">Right handed beta helix region</fullName>
    </submittedName>
</protein>
<dbReference type="Proteomes" id="UP000184471">
    <property type="component" value="Unassembled WGS sequence"/>
</dbReference>
<evidence type="ECO:0000313" key="4">
    <source>
        <dbReference type="Proteomes" id="UP000184471"/>
    </source>
</evidence>
<evidence type="ECO:0000313" key="3">
    <source>
        <dbReference type="EMBL" id="SHF96911.1"/>
    </source>
</evidence>
<feature type="chain" id="PRO_5009910292" evidence="1">
    <location>
        <begin position="40"/>
        <end position="426"/>
    </location>
</feature>
<dbReference type="AlphaFoldDB" id="A0A1M5G0C7"/>
<proteinExistence type="predicted"/>
<gene>
    <name evidence="3" type="ORF">SAMN05444351_1479</name>
</gene>
<evidence type="ECO:0000256" key="1">
    <source>
        <dbReference type="SAM" id="SignalP"/>
    </source>
</evidence>
<dbReference type="Pfam" id="PF13229">
    <property type="entry name" value="Beta_helix"/>
    <property type="match status" value="1"/>
</dbReference>
<reference evidence="3 4" key="1">
    <citation type="submission" date="2016-11" db="EMBL/GenBank/DDBJ databases">
        <authorList>
            <person name="Jaros S."/>
            <person name="Januszkiewicz K."/>
            <person name="Wedrychowicz H."/>
        </authorList>
    </citation>
    <scope>NUCLEOTIDE SEQUENCE [LARGE SCALE GENOMIC DNA]</scope>
    <source>
        <strain evidence="3 4">DSM 45408</strain>
    </source>
</reference>
<dbReference type="InterPro" id="IPR011050">
    <property type="entry name" value="Pectin_lyase_fold/virulence"/>
</dbReference>
<feature type="domain" description="Right handed beta helix" evidence="2">
    <location>
        <begin position="162"/>
        <end position="339"/>
    </location>
</feature>
<evidence type="ECO:0000259" key="2">
    <source>
        <dbReference type="Pfam" id="PF13229"/>
    </source>
</evidence>
<organism evidence="3 4">
    <name type="scientific">Geodermatophilus nigrescens</name>
    <dbReference type="NCBI Taxonomy" id="1070870"/>
    <lineage>
        <taxon>Bacteria</taxon>
        <taxon>Bacillati</taxon>
        <taxon>Actinomycetota</taxon>
        <taxon>Actinomycetes</taxon>
        <taxon>Geodermatophilales</taxon>
        <taxon>Geodermatophilaceae</taxon>
        <taxon>Geodermatophilus</taxon>
    </lineage>
</organism>
<dbReference type="InterPro" id="IPR039448">
    <property type="entry name" value="Beta_helix"/>
</dbReference>
<keyword evidence="4" id="KW-1185">Reference proteome</keyword>
<keyword evidence="1" id="KW-0732">Signal</keyword>
<name>A0A1M5G0C7_9ACTN</name>
<dbReference type="EMBL" id="FQVX01000001">
    <property type="protein sequence ID" value="SHF96911.1"/>
    <property type="molecule type" value="Genomic_DNA"/>
</dbReference>
<dbReference type="STRING" id="1070870.SAMN05444351_1479"/>
<dbReference type="RefSeq" id="WP_073419330.1">
    <property type="nucleotide sequence ID" value="NZ_FQVX01000001.1"/>
</dbReference>
<accession>A0A1M5G0C7</accession>